<feature type="compositionally biased region" description="Basic residues" evidence="1">
    <location>
        <begin position="485"/>
        <end position="505"/>
    </location>
</feature>
<dbReference type="GO" id="GO:0005615">
    <property type="term" value="C:extracellular space"/>
    <property type="evidence" value="ECO:0007669"/>
    <property type="project" value="TreeGrafter"/>
</dbReference>
<feature type="region of interest" description="Disordered" evidence="1">
    <location>
        <begin position="100"/>
        <end position="149"/>
    </location>
</feature>
<dbReference type="PANTHER" id="PTHR24023">
    <property type="entry name" value="COLLAGEN ALPHA"/>
    <property type="match status" value="1"/>
</dbReference>
<feature type="compositionally biased region" description="Low complexity" evidence="1">
    <location>
        <begin position="351"/>
        <end position="362"/>
    </location>
</feature>
<sequence length="563" mass="59447">TAPRRAVLHLRQSFAVWVSMRQLLESAPEMKSVAKDNKTVAVGRRAATVTAVCFAVLTLANAGFAAYQIHRQLGQSAGCSDCCLRELGLMQLRLERLEQHSPVTERRNPQPDPIHRRLRRSGPDEAAGPCQPLRCPPGAKGDKGDPGLQLSLIDEKRLKRSPRSMDFERNNVVDVRQFRHKGLVFEIVSVKGEPGEQGPLGPPGPPGPKGDRGLDGYPGINGLPGPKGSKGNAAIDETQLNFLRGPPGPTGSAGPKGDKGSQGPRGPLGPDGMIGFPGAKGDKGEPGLHGLPGATGKIGLQGPKGDRGEPGAAAVVRALDTDGKNVKLVPGPAGPPGPKGDKGAMGATGSPGFPGRPGLEGRPGLHGKQGQPGLPGAKGEPGERGKRGRRGPPGTDGAPGTDGRLCWLRADGTPLNSACVADWKDKGRPVLFEAEDGKSPAAAASSRHELRLFGTDAAESTDPLRRAVSDEASPSGDGVSDGRGRPGRKSGRRRGRGKKGRRRRRCQDEKCRERRRLRRLQRQQRRQRRQRRRRHGRKRAEAADAEAPRGGGGGEVSQPPTSG</sequence>
<reference evidence="2 3" key="1">
    <citation type="submission" date="2017-06" db="EMBL/GenBank/DDBJ databases">
        <title>A platform for efficient transgenesis in Macrostomum lignano, a flatworm model organism for stem cell research.</title>
        <authorList>
            <person name="Berezikov E."/>
        </authorList>
    </citation>
    <scope>NUCLEOTIDE SEQUENCE [LARGE SCALE GENOMIC DNA]</scope>
    <source>
        <strain evidence="2">DV1</strain>
        <tissue evidence="2">Whole organism</tissue>
    </source>
</reference>
<dbReference type="InterPro" id="IPR008160">
    <property type="entry name" value="Collagen"/>
</dbReference>
<feature type="region of interest" description="Disordered" evidence="1">
    <location>
        <begin position="323"/>
        <end position="405"/>
    </location>
</feature>
<feature type="compositionally biased region" description="Basic and acidic residues" evidence="1">
    <location>
        <begin position="100"/>
        <end position="115"/>
    </location>
</feature>
<evidence type="ECO:0000313" key="3">
    <source>
        <dbReference type="Proteomes" id="UP000215902"/>
    </source>
</evidence>
<dbReference type="InterPro" id="IPR050149">
    <property type="entry name" value="Collagen_superfamily"/>
</dbReference>
<feature type="compositionally biased region" description="Low complexity" evidence="1">
    <location>
        <begin position="392"/>
        <end position="404"/>
    </location>
</feature>
<proteinExistence type="predicted"/>
<dbReference type="Proteomes" id="UP000215902">
    <property type="component" value="Unassembled WGS sequence"/>
</dbReference>
<dbReference type="GO" id="GO:0031012">
    <property type="term" value="C:extracellular matrix"/>
    <property type="evidence" value="ECO:0007669"/>
    <property type="project" value="TreeGrafter"/>
</dbReference>
<comment type="caution">
    <text evidence="2">The sequence shown here is derived from an EMBL/GenBank/DDBJ whole genome shotgun (WGS) entry which is preliminary data.</text>
</comment>
<keyword evidence="3" id="KW-1185">Reference proteome</keyword>
<feature type="region of interest" description="Disordered" evidence="1">
    <location>
        <begin position="434"/>
        <end position="563"/>
    </location>
</feature>
<protein>
    <recommendedName>
        <fullName evidence="4">Col_cuticle_N domain-containing protein</fullName>
    </recommendedName>
</protein>
<feature type="compositionally biased region" description="Basic residues" evidence="1">
    <location>
        <begin position="513"/>
        <end position="538"/>
    </location>
</feature>
<organism evidence="2 3">
    <name type="scientific">Macrostomum lignano</name>
    <dbReference type="NCBI Taxonomy" id="282301"/>
    <lineage>
        <taxon>Eukaryota</taxon>
        <taxon>Metazoa</taxon>
        <taxon>Spiralia</taxon>
        <taxon>Lophotrochozoa</taxon>
        <taxon>Platyhelminthes</taxon>
        <taxon>Rhabditophora</taxon>
        <taxon>Macrostomorpha</taxon>
        <taxon>Macrostomida</taxon>
        <taxon>Macrostomidae</taxon>
        <taxon>Macrostomum</taxon>
    </lineage>
</organism>
<evidence type="ECO:0008006" key="4">
    <source>
        <dbReference type="Google" id="ProtNLM"/>
    </source>
</evidence>
<feature type="region of interest" description="Disordered" evidence="1">
    <location>
        <begin position="191"/>
        <end position="310"/>
    </location>
</feature>
<accession>A0A267GNC0</accession>
<dbReference type="EMBL" id="NIVC01000264">
    <property type="protein sequence ID" value="PAA86789.1"/>
    <property type="molecule type" value="Genomic_DNA"/>
</dbReference>
<evidence type="ECO:0000256" key="1">
    <source>
        <dbReference type="SAM" id="MobiDB-lite"/>
    </source>
</evidence>
<feature type="non-terminal residue" evidence="2">
    <location>
        <position position="1"/>
    </location>
</feature>
<dbReference type="AlphaFoldDB" id="A0A267GNC0"/>
<gene>
    <name evidence="2" type="ORF">BOX15_Mlig008898g1</name>
</gene>
<dbReference type="OrthoDB" id="8964326at2759"/>
<name>A0A267GNC0_9PLAT</name>
<dbReference type="STRING" id="282301.A0A267GNC0"/>
<evidence type="ECO:0000313" key="2">
    <source>
        <dbReference type="EMBL" id="PAA86789.1"/>
    </source>
</evidence>
<dbReference type="PANTHER" id="PTHR24023:SF1082">
    <property type="entry name" value="COLLAGEN TRIPLE HELIX REPEAT"/>
    <property type="match status" value="1"/>
</dbReference>
<dbReference type="Pfam" id="PF01391">
    <property type="entry name" value="Collagen"/>
    <property type="match status" value="3"/>
</dbReference>